<sequence>MFNASSHHFSGAGRQIHRPCGNPAQVIDHSVFSPALCRVDVVHFQQVFTDSFLFHLPLTASHFGCF</sequence>
<organism evidence="1 2">
    <name type="scientific">Pseudomonas syringae pv. actinidiae</name>
    <dbReference type="NCBI Taxonomy" id="103796"/>
    <lineage>
        <taxon>Bacteria</taxon>
        <taxon>Pseudomonadati</taxon>
        <taxon>Pseudomonadota</taxon>
        <taxon>Gammaproteobacteria</taxon>
        <taxon>Pseudomonadales</taxon>
        <taxon>Pseudomonadaceae</taxon>
        <taxon>Pseudomonas</taxon>
        <taxon>Pseudomonas syringae</taxon>
    </lineage>
</organism>
<accession>A0A2V0QDZ9</accession>
<dbReference type="AlphaFoldDB" id="A0A2V0QDZ9"/>
<gene>
    <name evidence="1" type="ORF">KPSA1_04610</name>
</gene>
<dbReference type="Proteomes" id="UP000247480">
    <property type="component" value="Unassembled WGS sequence"/>
</dbReference>
<evidence type="ECO:0000313" key="2">
    <source>
        <dbReference type="Proteomes" id="UP000247480"/>
    </source>
</evidence>
<comment type="caution">
    <text evidence="1">The sequence shown here is derived from an EMBL/GenBank/DDBJ whole genome shotgun (WGS) entry which is preliminary data.</text>
</comment>
<proteinExistence type="predicted"/>
<dbReference type="EMBL" id="BGJZ01000231">
    <property type="protein sequence ID" value="GBH11174.1"/>
    <property type="molecule type" value="Genomic_DNA"/>
</dbReference>
<keyword evidence="1" id="KW-0670">Pyruvate</keyword>
<reference evidence="1 2" key="1">
    <citation type="submission" date="2018-04" db="EMBL/GenBank/DDBJ databases">
        <title>Draft genome sequence of Pseudomonas syringae pv. actinidiae biovar 1 strains isolated from kiwifruit in Kagawa prefecture.</title>
        <authorList>
            <person name="Tabuchi M."/>
            <person name="Saito M."/>
            <person name="Fujiwara S."/>
            <person name="Sasa N."/>
            <person name="Akimitsu K."/>
            <person name="Gomi K."/>
            <person name="Konishi-Sugita S."/>
            <person name="Hamano K."/>
            <person name="Kataoka I."/>
        </authorList>
    </citation>
    <scope>NUCLEOTIDE SEQUENCE [LARGE SCALE GENOMIC DNA]</scope>
    <source>
        <strain evidence="1 2">MAFF212206</strain>
    </source>
</reference>
<evidence type="ECO:0000313" key="1">
    <source>
        <dbReference type="EMBL" id="GBH11174.1"/>
    </source>
</evidence>
<protein>
    <submittedName>
        <fullName evidence="1">TPP-dependent indolepyruvate ferredoxin oxidoreductase</fullName>
    </submittedName>
</protein>
<name>A0A2V0QDZ9_PSESF</name>